<keyword evidence="2" id="KW-0863">Zinc-finger</keyword>
<evidence type="ECO:0000256" key="3">
    <source>
        <dbReference type="ARBA" id="ARBA00022833"/>
    </source>
</evidence>
<evidence type="ECO:0000256" key="1">
    <source>
        <dbReference type="ARBA" id="ARBA00022723"/>
    </source>
</evidence>
<keyword evidence="5" id="KW-0175">Coiled coil</keyword>
<evidence type="ECO:0000259" key="6">
    <source>
        <dbReference type="Pfam" id="PF01258"/>
    </source>
</evidence>
<dbReference type="EMBL" id="PHUJ01000003">
    <property type="protein sequence ID" value="PKB32099.1"/>
    <property type="molecule type" value="Genomic_DNA"/>
</dbReference>
<proteinExistence type="predicted"/>
<dbReference type="PROSITE" id="PS51128">
    <property type="entry name" value="ZF_DKSA_2"/>
    <property type="match status" value="1"/>
</dbReference>
<organism evidence="7 8">
    <name type="scientific">Pseudonocardia alni</name>
    <name type="common">Amycolata alni</name>
    <dbReference type="NCBI Taxonomy" id="33907"/>
    <lineage>
        <taxon>Bacteria</taxon>
        <taxon>Bacillati</taxon>
        <taxon>Actinomycetota</taxon>
        <taxon>Actinomycetes</taxon>
        <taxon>Pseudonocardiales</taxon>
        <taxon>Pseudonocardiaceae</taxon>
        <taxon>Pseudonocardia</taxon>
    </lineage>
</organism>
<gene>
    <name evidence="7" type="ORF">ATL51_3813</name>
</gene>
<feature type="domain" description="Zinc finger DksA/TraR C4-type" evidence="6">
    <location>
        <begin position="79"/>
        <end position="111"/>
    </location>
</feature>
<evidence type="ECO:0000256" key="5">
    <source>
        <dbReference type="SAM" id="Coils"/>
    </source>
</evidence>
<comment type="caution">
    <text evidence="7">The sequence shown here is derived from an EMBL/GenBank/DDBJ whole genome shotgun (WGS) entry which is preliminary data.</text>
</comment>
<dbReference type="PANTHER" id="PTHR33823">
    <property type="entry name" value="RNA POLYMERASE-BINDING TRANSCRIPTION FACTOR DKSA-RELATED"/>
    <property type="match status" value="1"/>
</dbReference>
<evidence type="ECO:0000256" key="2">
    <source>
        <dbReference type="ARBA" id="ARBA00022771"/>
    </source>
</evidence>
<dbReference type="Gene3D" id="1.20.120.910">
    <property type="entry name" value="DksA, coiled-coil domain"/>
    <property type="match status" value="1"/>
</dbReference>
<keyword evidence="1" id="KW-0479">Metal-binding</keyword>
<keyword evidence="3" id="KW-0862">Zinc</keyword>
<dbReference type="Pfam" id="PF01258">
    <property type="entry name" value="zf-dskA_traR"/>
    <property type="match status" value="1"/>
</dbReference>
<evidence type="ECO:0000313" key="7">
    <source>
        <dbReference type="EMBL" id="PKB32099.1"/>
    </source>
</evidence>
<dbReference type="GO" id="GO:0008270">
    <property type="term" value="F:zinc ion binding"/>
    <property type="evidence" value="ECO:0007669"/>
    <property type="project" value="UniProtKB-KW"/>
</dbReference>
<accession>A0AA44URB8</accession>
<evidence type="ECO:0000256" key="4">
    <source>
        <dbReference type="PROSITE-ProRule" id="PRU00510"/>
    </source>
</evidence>
<evidence type="ECO:0000313" key="8">
    <source>
        <dbReference type="Proteomes" id="UP000232453"/>
    </source>
</evidence>
<sequence length="117" mass="12560">MVDPATLAAARARAQEWVGSLRRELDALADQQALTSHDDEHDPEGVTIAVQRAQLQGLLAAAEQERDELDRAADRLATGGYGRCAVCGGPIAPERLEALPAATTCISCASDPRRRRR</sequence>
<dbReference type="AlphaFoldDB" id="A0AA44URB8"/>
<protein>
    <submittedName>
        <fullName evidence="7">TraR/DksA family transcriptional regulator</fullName>
    </submittedName>
</protein>
<reference evidence="7 8" key="1">
    <citation type="submission" date="2017-11" db="EMBL/GenBank/DDBJ databases">
        <title>Sequencing the genomes of 1000 actinobacteria strains.</title>
        <authorList>
            <person name="Klenk H.-P."/>
        </authorList>
    </citation>
    <scope>NUCLEOTIDE SEQUENCE [LARGE SCALE GENOMIC DNA]</scope>
    <source>
        <strain evidence="7 8">DSM 44104</strain>
    </source>
</reference>
<feature type="zinc finger region" description="dksA C4-type" evidence="4">
    <location>
        <begin position="84"/>
        <end position="108"/>
    </location>
</feature>
<dbReference type="Proteomes" id="UP000232453">
    <property type="component" value="Unassembled WGS sequence"/>
</dbReference>
<dbReference type="InterPro" id="IPR000962">
    <property type="entry name" value="Znf_DskA_TraR"/>
</dbReference>
<dbReference type="SUPFAM" id="SSF57716">
    <property type="entry name" value="Glucocorticoid receptor-like (DNA-binding domain)"/>
    <property type="match status" value="1"/>
</dbReference>
<name>A0AA44URB8_PSEA5</name>
<feature type="coiled-coil region" evidence="5">
    <location>
        <begin position="52"/>
        <end position="79"/>
    </location>
</feature>
<dbReference type="PANTHER" id="PTHR33823:SF2">
    <property type="entry name" value="RNA POLYMERASE-BINDING TRANSCRIPTION FACTOR DKSA"/>
    <property type="match status" value="1"/>
</dbReference>